<gene>
    <name evidence="1" type="ORF">IPO85_11025</name>
</gene>
<organism evidence="1 2">
    <name type="scientific">Candidatus Defluviibacterium haderslevense</name>
    <dbReference type="NCBI Taxonomy" id="2981993"/>
    <lineage>
        <taxon>Bacteria</taxon>
        <taxon>Pseudomonadati</taxon>
        <taxon>Bacteroidota</taxon>
        <taxon>Saprospiria</taxon>
        <taxon>Saprospirales</taxon>
        <taxon>Saprospiraceae</taxon>
        <taxon>Candidatus Defluviibacterium</taxon>
    </lineage>
</organism>
<protein>
    <submittedName>
        <fullName evidence="1">Uncharacterized protein</fullName>
    </submittedName>
</protein>
<name>A0A9D7S938_9BACT</name>
<dbReference type="AlphaFoldDB" id="A0A9D7S938"/>
<sequence length="47" mass="5157">MSITCGGSHLVMDVARYFRIYLLSCIAILGQNIGKDKDTADPRISRG</sequence>
<evidence type="ECO:0000313" key="2">
    <source>
        <dbReference type="Proteomes" id="UP000808349"/>
    </source>
</evidence>
<evidence type="ECO:0000313" key="1">
    <source>
        <dbReference type="EMBL" id="MBK9718023.1"/>
    </source>
</evidence>
<reference evidence="1 2" key="1">
    <citation type="submission" date="2020-10" db="EMBL/GenBank/DDBJ databases">
        <title>Connecting structure to function with the recovery of over 1000 high-quality activated sludge metagenome-assembled genomes encoding full-length rRNA genes using long-read sequencing.</title>
        <authorList>
            <person name="Singleton C.M."/>
            <person name="Petriglieri F."/>
            <person name="Kristensen J.M."/>
            <person name="Kirkegaard R.H."/>
            <person name="Michaelsen T.Y."/>
            <person name="Andersen M.H."/>
            <person name="Karst S.M."/>
            <person name="Dueholm M.S."/>
            <person name="Nielsen P.H."/>
            <person name="Albertsen M."/>
        </authorList>
    </citation>
    <scope>NUCLEOTIDE SEQUENCE [LARGE SCALE GENOMIC DNA]</scope>
    <source>
        <strain evidence="1">Ribe_18-Q3-R11-54_BAT3C.373</strain>
    </source>
</reference>
<dbReference type="Proteomes" id="UP000808349">
    <property type="component" value="Unassembled WGS sequence"/>
</dbReference>
<comment type="caution">
    <text evidence="1">The sequence shown here is derived from an EMBL/GenBank/DDBJ whole genome shotgun (WGS) entry which is preliminary data.</text>
</comment>
<accession>A0A9D7S938</accession>
<dbReference type="EMBL" id="JADKFW010000007">
    <property type="protein sequence ID" value="MBK9718023.1"/>
    <property type="molecule type" value="Genomic_DNA"/>
</dbReference>
<proteinExistence type="predicted"/>